<dbReference type="SUPFAM" id="SSF52540">
    <property type="entry name" value="P-loop containing nucleoside triphosphate hydrolases"/>
    <property type="match status" value="1"/>
</dbReference>
<evidence type="ECO:0000256" key="2">
    <source>
        <dbReference type="ARBA" id="ARBA00022723"/>
    </source>
</evidence>
<feature type="binding site" evidence="15">
    <location>
        <position position="943"/>
    </location>
    <ligand>
        <name>Mg(2+)</name>
        <dbReference type="ChEBI" id="CHEBI:18420"/>
    </ligand>
</feature>
<dbReference type="SUPFAM" id="SSF52980">
    <property type="entry name" value="Restriction endonuclease-like"/>
    <property type="match status" value="1"/>
</dbReference>
<keyword evidence="2 15" id="KW-0479">Metal-binding</keyword>
<evidence type="ECO:0000256" key="6">
    <source>
        <dbReference type="ARBA" id="ARBA00022806"/>
    </source>
</evidence>
<comment type="catalytic activity">
    <reaction evidence="14 15">
        <text>ATP + H2O = ADP + phosphate + H(+)</text>
        <dbReference type="Rhea" id="RHEA:13065"/>
        <dbReference type="ChEBI" id="CHEBI:15377"/>
        <dbReference type="ChEBI" id="CHEBI:15378"/>
        <dbReference type="ChEBI" id="CHEBI:30616"/>
        <dbReference type="ChEBI" id="CHEBI:43474"/>
        <dbReference type="ChEBI" id="CHEBI:456216"/>
        <dbReference type="EC" id="5.6.2.4"/>
    </reaction>
</comment>
<dbReference type="InterPro" id="IPR038726">
    <property type="entry name" value="PDDEXK_AddAB-type"/>
</dbReference>
<dbReference type="GO" id="GO:0005524">
    <property type="term" value="F:ATP binding"/>
    <property type="evidence" value="ECO:0007669"/>
    <property type="project" value="UniProtKB-UniRule"/>
</dbReference>
<dbReference type="RefSeq" id="WP_069606332.1">
    <property type="nucleotide sequence ID" value="NZ_CP015217.1"/>
</dbReference>
<feature type="region of interest" description="Nuclease activity, interacts with RecD and RecA" evidence="15">
    <location>
        <begin position="772"/>
        <end position="1058"/>
    </location>
</feature>
<evidence type="ECO:0000256" key="9">
    <source>
        <dbReference type="ARBA" id="ARBA00022842"/>
    </source>
</evidence>
<keyword evidence="5 15" id="KW-0378">Hydrolase</keyword>
<dbReference type="GO" id="GO:0005829">
    <property type="term" value="C:cytosol"/>
    <property type="evidence" value="ECO:0007669"/>
    <property type="project" value="TreeGrafter"/>
</dbReference>
<organism evidence="19 20">
    <name type="scientific">Leptospira tipperaryensis</name>
    <dbReference type="NCBI Taxonomy" id="2564040"/>
    <lineage>
        <taxon>Bacteria</taxon>
        <taxon>Pseudomonadati</taxon>
        <taxon>Spirochaetota</taxon>
        <taxon>Spirochaetia</taxon>
        <taxon>Leptospirales</taxon>
        <taxon>Leptospiraceae</taxon>
        <taxon>Leptospira</taxon>
    </lineage>
</organism>
<dbReference type="EMBL" id="CP015217">
    <property type="protein sequence ID" value="AOP33089.1"/>
    <property type="molecule type" value="Genomic_DNA"/>
</dbReference>
<dbReference type="Pfam" id="PF12705">
    <property type="entry name" value="PDDEXK_1"/>
    <property type="match status" value="1"/>
</dbReference>
<dbReference type="HAMAP" id="MF_01485">
    <property type="entry name" value="RecB"/>
    <property type="match status" value="1"/>
</dbReference>
<dbReference type="Gene3D" id="3.40.50.300">
    <property type="entry name" value="P-loop containing nucleotide triphosphate hydrolases"/>
    <property type="match status" value="3"/>
</dbReference>
<feature type="binding site" evidence="15">
    <location>
        <position position="956"/>
    </location>
    <ligand>
        <name>Mg(2+)</name>
        <dbReference type="ChEBI" id="CHEBI:18420"/>
    </ligand>
</feature>
<dbReference type="CDD" id="cd17932">
    <property type="entry name" value="DEXQc_UvrD"/>
    <property type="match status" value="1"/>
</dbReference>
<evidence type="ECO:0000256" key="11">
    <source>
        <dbReference type="ARBA" id="ARBA00023204"/>
    </source>
</evidence>
<dbReference type="KEGG" id="laj:A0128_03970"/>
<keyword evidence="4 15" id="KW-0227">DNA damage</keyword>
<dbReference type="EC" id="5.6.2.4" evidence="15"/>
<comment type="domain">
    <text evidence="15">The N-terminal DNA-binding domain is a ssDNA-dependent ATPase and has ATP-dependent 3'-5' helicase function. This domain interacts with RecC.</text>
</comment>
<keyword evidence="10 15" id="KW-0238">DNA-binding</keyword>
<dbReference type="Proteomes" id="UP000094197">
    <property type="component" value="Chromosome 1"/>
</dbReference>
<comment type="subunit">
    <text evidence="15">Heterotrimer of RecB, RecC and RecD. All subunits contribute to DNA-binding. Interacts with RecA.</text>
</comment>
<dbReference type="InterPro" id="IPR014016">
    <property type="entry name" value="UvrD-like_ATP-bd"/>
</dbReference>
<evidence type="ECO:0000259" key="17">
    <source>
        <dbReference type="PROSITE" id="PS51198"/>
    </source>
</evidence>
<comment type="catalytic activity">
    <reaction evidence="15">
        <text>Exonucleolytic cleavage (in the presence of ATP) in either 5'- to 3'- or 3'- to 5'-direction to yield 5'-phosphooligonucleotides.</text>
        <dbReference type="EC" id="3.1.11.5"/>
    </reaction>
</comment>
<dbReference type="PANTHER" id="PTHR11070:SF23">
    <property type="entry name" value="RECBCD ENZYME SUBUNIT RECB"/>
    <property type="match status" value="1"/>
</dbReference>
<evidence type="ECO:0000256" key="3">
    <source>
        <dbReference type="ARBA" id="ARBA00022741"/>
    </source>
</evidence>
<evidence type="ECO:0000256" key="4">
    <source>
        <dbReference type="ARBA" id="ARBA00022763"/>
    </source>
</evidence>
<evidence type="ECO:0000313" key="19">
    <source>
        <dbReference type="EMBL" id="AOP33089.1"/>
    </source>
</evidence>
<evidence type="ECO:0000256" key="5">
    <source>
        <dbReference type="ARBA" id="ARBA00022801"/>
    </source>
</evidence>
<evidence type="ECO:0000313" key="20">
    <source>
        <dbReference type="Proteomes" id="UP000094197"/>
    </source>
</evidence>
<comment type="domain">
    <text evidence="15">The C-terminal domain has nuclease activity and interacts with RecD. It interacts with RecA, facilitating its loading onto ssDNA.</text>
</comment>
<dbReference type="GO" id="GO:0000724">
    <property type="term" value="P:double-strand break repair via homologous recombination"/>
    <property type="evidence" value="ECO:0007669"/>
    <property type="project" value="UniProtKB-UniRule"/>
</dbReference>
<dbReference type="PROSITE" id="PS51198">
    <property type="entry name" value="UVRD_HELICASE_ATP_BIND"/>
    <property type="match status" value="1"/>
</dbReference>
<keyword evidence="3 15" id="KW-0547">Nucleotide-binding</keyword>
<dbReference type="InterPro" id="IPR011335">
    <property type="entry name" value="Restrct_endonuc-II-like"/>
</dbReference>
<dbReference type="InterPro" id="IPR014017">
    <property type="entry name" value="DNA_helicase_UvrD-like_C"/>
</dbReference>
<comment type="similarity">
    <text evidence="15">Belongs to the helicase family. UvrD subfamily.</text>
</comment>
<keyword evidence="1 15" id="KW-0540">Nuclease</keyword>
<feature type="region of interest" description="DNA-binding and helicase activity, interacts with RecC" evidence="15">
    <location>
        <begin position="1"/>
        <end position="737"/>
    </location>
</feature>
<comment type="miscellaneous">
    <text evidence="15">In the RecBCD complex, RecB has a slow 3'-5' helicase, an exonuclease activity and loads RecA onto ssDNA, RecD has a fast 5'-3' helicase activity, while RecC stimulates the ATPase and processivity of the RecB helicase and contributes to recognition of the Chi site.</text>
</comment>
<keyword evidence="8 15" id="KW-0067">ATP-binding</keyword>
<dbReference type="GO" id="GO:0008854">
    <property type="term" value="F:exodeoxyribonuclease V activity"/>
    <property type="evidence" value="ECO:0007669"/>
    <property type="project" value="UniProtKB-EC"/>
</dbReference>
<accession>A0A1D7UU37</accession>
<dbReference type="OrthoDB" id="9810135at2"/>
<keyword evidence="9 15" id="KW-0460">Magnesium</keyword>
<dbReference type="InterPro" id="IPR004586">
    <property type="entry name" value="RecB"/>
</dbReference>
<feature type="binding site" evidence="16">
    <location>
        <begin position="17"/>
        <end position="24"/>
    </location>
    <ligand>
        <name>ATP</name>
        <dbReference type="ChEBI" id="CHEBI:30616"/>
    </ligand>
</feature>
<dbReference type="Pfam" id="PF00580">
    <property type="entry name" value="UvrD-helicase"/>
    <property type="match status" value="1"/>
</dbReference>
<dbReference type="Gene3D" id="3.90.320.10">
    <property type="match status" value="1"/>
</dbReference>
<dbReference type="Gene3D" id="1.10.486.10">
    <property type="entry name" value="PCRA, domain 4"/>
    <property type="match status" value="1"/>
</dbReference>
<name>A0A1D7UU37_9LEPT</name>
<dbReference type="InterPro" id="IPR027417">
    <property type="entry name" value="P-loop_NTPase"/>
</dbReference>
<dbReference type="AlphaFoldDB" id="A0A1D7UU37"/>
<feature type="domain" description="UvrD-like helicase C-terminal" evidence="18">
    <location>
        <begin position="339"/>
        <end position="618"/>
    </location>
</feature>
<proteinExistence type="inferred from homology"/>
<dbReference type="InterPro" id="IPR000212">
    <property type="entry name" value="DNA_helicase_UvrD/REP"/>
</dbReference>
<keyword evidence="6 15" id="KW-0347">Helicase</keyword>
<feature type="active site" description="For nuclease activity" evidence="15">
    <location>
        <position position="956"/>
    </location>
</feature>
<evidence type="ECO:0000256" key="16">
    <source>
        <dbReference type="PROSITE-ProRule" id="PRU00560"/>
    </source>
</evidence>
<evidence type="ECO:0000256" key="14">
    <source>
        <dbReference type="ARBA" id="ARBA00048988"/>
    </source>
</evidence>
<evidence type="ECO:0000256" key="7">
    <source>
        <dbReference type="ARBA" id="ARBA00022839"/>
    </source>
</evidence>
<protein>
    <recommendedName>
        <fullName evidence="15">RecBCD enzyme subunit RecB</fullName>
        <ecNumber evidence="15">3.1.11.5</ecNumber>
        <ecNumber evidence="15">5.6.2.4</ecNumber>
    </recommendedName>
    <alternativeName>
        <fullName evidence="15">DNA 3'-5' helicase subunit RecB</fullName>
    </alternativeName>
    <alternativeName>
        <fullName evidence="15">Exonuclease V subunit RecB</fullName>
        <shortName evidence="15">ExoV subunit RecB</shortName>
    </alternativeName>
    <alternativeName>
        <fullName evidence="15">Helicase/nuclease RecBCD subunit RecB</fullName>
    </alternativeName>
</protein>
<dbReference type="GO" id="GO:0009338">
    <property type="term" value="C:exodeoxyribonuclease V complex"/>
    <property type="evidence" value="ECO:0007669"/>
    <property type="project" value="TreeGrafter"/>
</dbReference>
<keyword evidence="11 15" id="KW-0234">DNA repair</keyword>
<evidence type="ECO:0000256" key="13">
    <source>
        <dbReference type="ARBA" id="ARBA00034617"/>
    </source>
</evidence>
<feature type="binding site" evidence="15">
    <location>
        <position position="830"/>
    </location>
    <ligand>
        <name>Mg(2+)</name>
        <dbReference type="ChEBI" id="CHEBI:18420"/>
    </ligand>
</feature>
<keyword evidence="20" id="KW-1185">Reference proteome</keyword>
<comment type="function">
    <text evidence="15">A helicase/nuclease that prepares dsDNA breaks (DSB) for recombinational DNA repair. Binds to DSBs and unwinds DNA via a highly rapid and processive ATP-dependent bidirectional helicase activity. Unwinds dsDNA until it encounters a Chi (crossover hotspot instigator) sequence from the 3' direction. Cuts ssDNA a few nucleotides 3' to the Chi site. The properties and activities of the enzyme are changed at Chi. The Chi-altered holoenzyme produces a long 3'-ssDNA overhang and facilitates RecA-binding to the ssDNA for homologous DNA recombination and repair. Holoenzyme degrades any linearized DNA that is unable to undergo homologous recombination. In the holoenzyme this subunit contributes ATPase, 3'-5' helicase, exonuclease activity and loads RecA onto ssDNA.</text>
</comment>
<dbReference type="InterPro" id="IPR011604">
    <property type="entry name" value="PDDEXK-like_dom_sf"/>
</dbReference>
<evidence type="ECO:0000256" key="15">
    <source>
        <dbReference type="HAMAP-Rule" id="MF_01485"/>
    </source>
</evidence>
<dbReference type="GO" id="GO:0043138">
    <property type="term" value="F:3'-5' DNA helicase activity"/>
    <property type="evidence" value="ECO:0007669"/>
    <property type="project" value="UniProtKB-UniRule"/>
</dbReference>
<evidence type="ECO:0000256" key="8">
    <source>
        <dbReference type="ARBA" id="ARBA00022840"/>
    </source>
</evidence>
<comment type="catalytic activity">
    <reaction evidence="13 15">
        <text>Couples ATP hydrolysis with the unwinding of duplex DNA by translocating in the 3'-5' direction.</text>
        <dbReference type="EC" id="5.6.2.4"/>
    </reaction>
</comment>
<dbReference type="PANTHER" id="PTHR11070">
    <property type="entry name" value="UVRD / RECB / PCRA DNA HELICASE FAMILY MEMBER"/>
    <property type="match status" value="1"/>
</dbReference>
<dbReference type="EC" id="3.1.11.5" evidence="15"/>
<dbReference type="GO" id="GO:0000287">
    <property type="term" value="F:magnesium ion binding"/>
    <property type="evidence" value="ECO:0007669"/>
    <property type="project" value="UniProtKB-UniRule"/>
</dbReference>
<reference evidence="19 20" key="1">
    <citation type="submission" date="2016-04" db="EMBL/GenBank/DDBJ databases">
        <title>Complete genome seqeunce of Leptospira alstonii serovar Room22.</title>
        <authorList>
            <person name="Nally J.E."/>
            <person name="Bayles D.O."/>
            <person name="Hurley D."/>
            <person name="Fanning S."/>
            <person name="McMahon B.J."/>
            <person name="Arent Z."/>
        </authorList>
    </citation>
    <scope>NUCLEOTIDE SEQUENCE [LARGE SCALE GENOMIC DNA]</scope>
    <source>
        <strain evidence="19 20">GWTS #1</strain>
    </source>
</reference>
<evidence type="ECO:0000256" key="10">
    <source>
        <dbReference type="ARBA" id="ARBA00023125"/>
    </source>
</evidence>
<dbReference type="GO" id="GO:0003677">
    <property type="term" value="F:DNA binding"/>
    <property type="evidence" value="ECO:0007669"/>
    <property type="project" value="UniProtKB-UniRule"/>
</dbReference>
<evidence type="ECO:0000256" key="12">
    <source>
        <dbReference type="ARBA" id="ARBA00023235"/>
    </source>
</evidence>
<dbReference type="PROSITE" id="PS51217">
    <property type="entry name" value="UVRD_HELICASE_CTER"/>
    <property type="match status" value="1"/>
</dbReference>
<keyword evidence="12 15" id="KW-0413">Isomerase</keyword>
<dbReference type="CDD" id="cd22352">
    <property type="entry name" value="RecB_C-like"/>
    <property type="match status" value="1"/>
</dbReference>
<sequence length="1058" mass="124108">MSEQSRPYKLKSSFIEASAGTGKTYTIMEIVGDLIQEHKIPLTNILILTYTEKAAGELKERLRKKLLQSDLTKEARELDQVTISTIHGFCNMILQEYPVETETPSNWILTDAKERLRIALYRLQHQEWKEWTDPNKLESFLSESDFLGNRDQILTAGAKLLSGKKYPYNNDSTLLSSETFLQKTTLIAKEMVEEEFKNGEWLSYDQMILKTKDSLKNQFLKKALQNRYQVGILDEFQDTDAAQYEIFSQLFLDSNEQESERALYLIGDPKQSIYGFRGADIGTYLSAKKELKEIRAEEIPLNVNYRSVPELIQGYNEIFGGKNGGQSFFPIVEKGFESQPILYTDVKHPEKDTKVRLSIQHKEGPIQIVRFQGRETWKTDEARTVWGQFIAEEILKLVSPDKMFSYDVFDEKSKVFQEKKINFKEIAILVKSKAEGKLVEQALKLRNIPCSFYKQEGIYQSPESIQIRNILECLLDPNKPSSYRKLLLGDLFQVHPNHLPYFEEHSIDSYEKSILDRWKTLAMDRKFAELFRSIEEDSRIFLTDEETDIAWERKRTNYRQIFRKLLQFQIANQSGLEEVLEELKELQSEKRNEEELPLFERETEKDAVQILTLHASKGLEWPIVFLFNLSGNFVPDVYDYPFVKSENHRIWKLSLWDNEEESKISKEEYSYQNLNENKRLLYVGITRPKIRLYLPFYTPLNNWKTRDSAYFKILYPRLQAILENEPDPRLFQSISWTPQTLDQTDQNIRARTLSPEVRFTPLIFQESYSSKTIWIHSYSSLKSKANVALDNESISVLEEGNFLKSDEIEDSPLETEDALPSSAATGSFLHLLLEELNFSLFKTAASKELLNNEKIISRMNFHLDYFQLSKTKQKDTELEKDIYKRRACEILWNSLNASISAKNNTSFRLLEIPNEKRISEMDFHLDLDPERSGPGNFLKGSIDLVFEFENRFYLADYKSNLLEDYSFHSLKRSIESPESRYDLQRDIYAMILFEYLKNLFGEKEALQKLGGVFYFYLRGMKTEEDRGIYSDFDWSLERLNEIKDNVRLLTNRNWEDFL</sequence>
<comment type="cofactor">
    <cofactor evidence="15">
        <name>Mg(2+)</name>
        <dbReference type="ChEBI" id="CHEBI:18420"/>
    </cofactor>
    <text evidence="15">Binds 1 Mg(2+) ion per subunit.</text>
</comment>
<dbReference type="Pfam" id="PF13361">
    <property type="entry name" value="UvrD_C"/>
    <property type="match status" value="1"/>
</dbReference>
<keyword evidence="7 15" id="KW-0269">Exonuclease</keyword>
<feature type="domain" description="UvrD-like helicase ATP-binding" evidence="17">
    <location>
        <begin position="1"/>
        <end position="308"/>
    </location>
</feature>
<evidence type="ECO:0000259" key="18">
    <source>
        <dbReference type="PROSITE" id="PS51217"/>
    </source>
</evidence>
<evidence type="ECO:0000256" key="1">
    <source>
        <dbReference type="ARBA" id="ARBA00022722"/>
    </source>
</evidence>
<gene>
    <name evidence="15" type="primary">recB</name>
    <name evidence="19" type="ORF">A0128_03970</name>
</gene>